<keyword evidence="4" id="KW-1185">Reference proteome</keyword>
<dbReference type="Pfam" id="PF07287">
    <property type="entry name" value="AtuA"/>
    <property type="match status" value="1"/>
</dbReference>
<feature type="domain" description="AtuA-like ferredoxin-fold" evidence="2">
    <location>
        <begin position="489"/>
        <end position="590"/>
    </location>
</feature>
<dbReference type="Proteomes" id="UP001596055">
    <property type="component" value="Unassembled WGS sequence"/>
</dbReference>
<dbReference type="EMBL" id="JBHSNL010000001">
    <property type="protein sequence ID" value="MFC5544575.1"/>
    <property type="molecule type" value="Genomic_DNA"/>
</dbReference>
<organism evidence="3 4">
    <name type="scientific">Marinobacter koreensis</name>
    <dbReference type="NCBI Taxonomy" id="335974"/>
    <lineage>
        <taxon>Bacteria</taxon>
        <taxon>Pseudomonadati</taxon>
        <taxon>Pseudomonadota</taxon>
        <taxon>Gammaproteobacteria</taxon>
        <taxon>Pseudomonadales</taxon>
        <taxon>Marinobacteraceae</taxon>
        <taxon>Marinobacter</taxon>
    </lineage>
</organism>
<dbReference type="RefSeq" id="WP_248154366.1">
    <property type="nucleotide sequence ID" value="NZ_JAKZAJ010000001.1"/>
</dbReference>
<gene>
    <name evidence="3" type="ORF">ACFPQA_05915</name>
</gene>
<evidence type="ECO:0000313" key="4">
    <source>
        <dbReference type="Proteomes" id="UP001596055"/>
    </source>
</evidence>
<comment type="caution">
    <text evidence="3">The sequence shown here is derived from an EMBL/GenBank/DDBJ whole genome shotgun (WGS) entry which is preliminary data.</text>
</comment>
<feature type="domain" description="Acyclic terpene utilisation N-terminal" evidence="1">
    <location>
        <begin position="9"/>
        <end position="452"/>
    </location>
</feature>
<evidence type="ECO:0000259" key="1">
    <source>
        <dbReference type="Pfam" id="PF07287"/>
    </source>
</evidence>
<name>A0ABW0RMB1_9GAMM</name>
<dbReference type="InterPro" id="IPR010839">
    <property type="entry name" value="AtuA_N"/>
</dbReference>
<sequence>MSDNSGKTVRIGCSAAFWGDTETAAAQLVRYGNIDYLVADYLAEITMSIMAGQKMKDPSQGYARDFVQTVMGPLLAEIKEKGIRVLANAGGVNPEACRDALQALCDKAGVDLKIALVLGDDLLPQKKSLADDGTREMTTGDQMPGMMVSLNAYLGAPGLVTALEQGADIVITGRVADSALVLAPLVHEFNWSWDDYDRLAQGSLAGHLLECGAQATGGNFTDWQDVADGYADMGFPIAEVGADGAFTITKPEGTGGRVSRGTVGEQLVYEIADPRAYLLPDVSCDFSQVTLEETGPDRVSVQGARGRAPTDTYKASGTWPDGFKCTVTFLLAGLDARAKAQTVAEAILAKTSRLFRERGLPDYSETSIELLGTETTYGSHARCQNCREVVVKISTAHPKKEALALFSREIAQAATGMAPGITGIVGGRPTVWPKIRLYSCLVPKTRVQVSVDLNGEQTDVPVETAGGFDAAQLPELAPPPGGTDGDTVVPLIELAWARSGDKGDHCNIGVIAREPDYLPYISAALTEQAVADWMGHTLNTESGKVTRWFMPGLNAFNFLLEHSLGGGGVASLRIDPQGKAFAQQLLEFPVPVPAGLIAR</sequence>
<reference evidence="4" key="1">
    <citation type="journal article" date="2019" name="Int. J. Syst. Evol. Microbiol.">
        <title>The Global Catalogue of Microorganisms (GCM) 10K type strain sequencing project: providing services to taxonomists for standard genome sequencing and annotation.</title>
        <authorList>
            <consortium name="The Broad Institute Genomics Platform"/>
            <consortium name="The Broad Institute Genome Sequencing Center for Infectious Disease"/>
            <person name="Wu L."/>
            <person name="Ma J."/>
        </authorList>
    </citation>
    <scope>NUCLEOTIDE SEQUENCE [LARGE SCALE GENOMIC DNA]</scope>
    <source>
        <strain evidence="4">CGMCC 4.1799</strain>
    </source>
</reference>
<dbReference type="Pfam" id="PF23544">
    <property type="entry name" value="AtuA_ferredoxin"/>
    <property type="match status" value="1"/>
</dbReference>
<protein>
    <submittedName>
        <fullName evidence="3">Acyclic terpene utilization AtuA family protein</fullName>
    </submittedName>
</protein>
<accession>A0ABW0RMB1</accession>
<dbReference type="PANTHER" id="PTHR47708">
    <property type="match status" value="1"/>
</dbReference>
<evidence type="ECO:0000313" key="3">
    <source>
        <dbReference type="EMBL" id="MFC5544575.1"/>
    </source>
</evidence>
<dbReference type="InterPro" id="IPR056362">
    <property type="entry name" value="AtuA-like_ferredoxin_dom"/>
</dbReference>
<dbReference type="PANTHER" id="PTHR47708:SF2">
    <property type="entry name" value="SI:CH73-132F6.5"/>
    <property type="match status" value="1"/>
</dbReference>
<proteinExistence type="predicted"/>
<evidence type="ECO:0000259" key="2">
    <source>
        <dbReference type="Pfam" id="PF23544"/>
    </source>
</evidence>